<gene>
    <name evidence="2" type="ORF">QYE76_008401</name>
</gene>
<protein>
    <recommendedName>
        <fullName evidence="1">DUF6598 domain-containing protein</fullName>
    </recommendedName>
</protein>
<sequence>MACVEEEEDDFFVEPLLYDEAQLFAEMDAEREAHLRAEEEQARKDDERRRRGAAHRAVLDSILERDPKTGKEVYTRYSFTDFSIFDIDEESRIPPMRFTNTGYLRGLRLEDSANIISVKIVSSDRGFPINVYGTIIARDSVDHKCIYLFNRQKEDYQTINSEDDSLILTGPGRGLVLLDFIYLEMNLKIKVDKEPLGVQISKGLVSIDGRVQPRDEKVNVGSRTLKSWYSSVEVSYATILNAVEGTLEIELLEGHYCGEIKAGIKDVDGKILIHSSKEDGVVTRGDKSFIKLRRSVLTTCLEKMLEIEFVIQGCHLCGGAPNAITELTELFTPRRRAQQKVQISCGAAELQFKVVWSLMDIYGHCPVA</sequence>
<feature type="domain" description="DUF6598" evidence="1">
    <location>
        <begin position="113"/>
        <end position="351"/>
    </location>
</feature>
<organism evidence="2 3">
    <name type="scientific">Lolium multiflorum</name>
    <name type="common">Italian ryegrass</name>
    <name type="synonym">Lolium perenne subsp. multiflorum</name>
    <dbReference type="NCBI Taxonomy" id="4521"/>
    <lineage>
        <taxon>Eukaryota</taxon>
        <taxon>Viridiplantae</taxon>
        <taxon>Streptophyta</taxon>
        <taxon>Embryophyta</taxon>
        <taxon>Tracheophyta</taxon>
        <taxon>Spermatophyta</taxon>
        <taxon>Magnoliopsida</taxon>
        <taxon>Liliopsida</taxon>
        <taxon>Poales</taxon>
        <taxon>Poaceae</taxon>
        <taxon>BOP clade</taxon>
        <taxon>Pooideae</taxon>
        <taxon>Poodae</taxon>
        <taxon>Poeae</taxon>
        <taxon>Poeae Chloroplast Group 2 (Poeae type)</taxon>
        <taxon>Loliodinae</taxon>
        <taxon>Loliinae</taxon>
        <taxon>Lolium</taxon>
    </lineage>
</organism>
<name>A0AAD8TT79_LOLMU</name>
<dbReference type="Proteomes" id="UP001231189">
    <property type="component" value="Unassembled WGS sequence"/>
</dbReference>
<dbReference type="PANTHER" id="PTHR33065">
    <property type="entry name" value="OS07G0486400 PROTEIN"/>
    <property type="match status" value="1"/>
</dbReference>
<keyword evidence="3" id="KW-1185">Reference proteome</keyword>
<comment type="caution">
    <text evidence="2">The sequence shown here is derived from an EMBL/GenBank/DDBJ whole genome shotgun (WGS) entry which is preliminary data.</text>
</comment>
<dbReference type="InterPro" id="IPR046533">
    <property type="entry name" value="DUF6598"/>
</dbReference>
<dbReference type="AlphaFoldDB" id="A0AAD8TT79"/>
<accession>A0AAD8TT79</accession>
<evidence type="ECO:0000313" key="3">
    <source>
        <dbReference type="Proteomes" id="UP001231189"/>
    </source>
</evidence>
<dbReference type="EMBL" id="JAUUTY010000001">
    <property type="protein sequence ID" value="KAK1691704.1"/>
    <property type="molecule type" value="Genomic_DNA"/>
</dbReference>
<proteinExistence type="predicted"/>
<reference evidence="2" key="1">
    <citation type="submission" date="2023-07" db="EMBL/GenBank/DDBJ databases">
        <title>A chromosome-level genome assembly of Lolium multiflorum.</title>
        <authorList>
            <person name="Chen Y."/>
            <person name="Copetti D."/>
            <person name="Kolliker R."/>
            <person name="Studer B."/>
        </authorList>
    </citation>
    <scope>NUCLEOTIDE SEQUENCE</scope>
    <source>
        <strain evidence="2">02402/16</strain>
        <tissue evidence="2">Leaf</tissue>
    </source>
</reference>
<evidence type="ECO:0000259" key="1">
    <source>
        <dbReference type="Pfam" id="PF20241"/>
    </source>
</evidence>
<evidence type="ECO:0000313" key="2">
    <source>
        <dbReference type="EMBL" id="KAK1691704.1"/>
    </source>
</evidence>
<dbReference type="PANTHER" id="PTHR33065:SF108">
    <property type="entry name" value="DUF6598 DOMAIN-CONTAINING PROTEIN"/>
    <property type="match status" value="1"/>
</dbReference>
<dbReference type="Pfam" id="PF20241">
    <property type="entry name" value="DUF6598"/>
    <property type="match status" value="1"/>
</dbReference>